<sequence>MVDVGAEVEFLLEKNVAPVKVVAPQMVVLYGKMSANHNAET</sequence>
<proteinExistence type="predicted"/>
<evidence type="ECO:0000313" key="1">
    <source>
        <dbReference type="EMBL" id="SLM48268.1"/>
    </source>
</evidence>
<name>A0A1W1I5H4_9BACT</name>
<accession>A0A1W1I5H4</accession>
<protein>
    <submittedName>
        <fullName evidence="1">Uncharacterized protein</fullName>
    </submittedName>
</protein>
<reference evidence="1 2" key="1">
    <citation type="submission" date="2017-03" db="EMBL/GenBank/DDBJ databases">
        <authorList>
            <person name="Afonso C.L."/>
            <person name="Miller P.J."/>
            <person name="Scott M.A."/>
            <person name="Spackman E."/>
            <person name="Goraichik I."/>
            <person name="Dimitrov K.M."/>
            <person name="Suarez D.L."/>
            <person name="Swayne D.E."/>
        </authorList>
    </citation>
    <scope>NUCLEOTIDE SEQUENCE [LARGE SCALE GENOMIC DNA]</scope>
    <source>
        <strain evidence="1">Genome sequencing of Nitrospira japonica strain NJ11</strain>
    </source>
</reference>
<dbReference type="Proteomes" id="UP000192042">
    <property type="component" value="Chromosome I"/>
</dbReference>
<keyword evidence="2" id="KW-1185">Reference proteome</keyword>
<evidence type="ECO:0000313" key="2">
    <source>
        <dbReference type="Proteomes" id="UP000192042"/>
    </source>
</evidence>
<dbReference type="KEGG" id="nja:NSJP_2096"/>
<dbReference type="EMBL" id="LT828648">
    <property type="protein sequence ID" value="SLM48268.1"/>
    <property type="molecule type" value="Genomic_DNA"/>
</dbReference>
<dbReference type="AlphaFoldDB" id="A0A1W1I5H4"/>
<gene>
    <name evidence="1" type="ORF">NSJP_2096</name>
</gene>
<organism evidence="1 2">
    <name type="scientific">Nitrospira japonica</name>
    <dbReference type="NCBI Taxonomy" id="1325564"/>
    <lineage>
        <taxon>Bacteria</taxon>
        <taxon>Pseudomonadati</taxon>
        <taxon>Nitrospirota</taxon>
        <taxon>Nitrospiria</taxon>
        <taxon>Nitrospirales</taxon>
        <taxon>Nitrospiraceae</taxon>
        <taxon>Nitrospira</taxon>
    </lineage>
</organism>